<evidence type="ECO:0000313" key="2">
    <source>
        <dbReference type="Proteomes" id="UP000034354"/>
    </source>
</evidence>
<proteinExistence type="predicted"/>
<protein>
    <submittedName>
        <fullName evidence="1">Uncharacterized protein</fullName>
    </submittedName>
</protein>
<gene>
    <name evidence="1" type="ORF">UX09_C0058G0004</name>
</gene>
<comment type="caution">
    <text evidence="1">The sequence shown here is derived from an EMBL/GenBank/DDBJ whole genome shotgun (WGS) entry which is preliminary data.</text>
</comment>
<reference evidence="1 2" key="1">
    <citation type="journal article" date="2015" name="Nature">
        <title>rRNA introns, odd ribosomes, and small enigmatic genomes across a large radiation of phyla.</title>
        <authorList>
            <person name="Brown C.T."/>
            <person name="Hug L.A."/>
            <person name="Thomas B.C."/>
            <person name="Sharon I."/>
            <person name="Castelle C.J."/>
            <person name="Singh A."/>
            <person name="Wilkins M.J."/>
            <person name="Williams K.H."/>
            <person name="Banfield J.F."/>
        </authorList>
    </citation>
    <scope>NUCLEOTIDE SEQUENCE [LARGE SCALE GENOMIC DNA]</scope>
</reference>
<evidence type="ECO:0000313" key="1">
    <source>
        <dbReference type="EMBL" id="KKU06150.1"/>
    </source>
</evidence>
<dbReference type="Proteomes" id="UP000034354">
    <property type="component" value="Unassembled WGS sequence"/>
</dbReference>
<organism evidence="1 2">
    <name type="scientific">Candidatus Uhrbacteria bacterium GW2011_GWE2_45_35</name>
    <dbReference type="NCBI Taxonomy" id="1618993"/>
    <lineage>
        <taxon>Bacteria</taxon>
        <taxon>Candidatus Uhriibacteriota</taxon>
    </lineage>
</organism>
<accession>A0A0G1QBY3</accession>
<dbReference type="EMBL" id="LCKW01000058">
    <property type="protein sequence ID" value="KKU06150.1"/>
    <property type="molecule type" value="Genomic_DNA"/>
</dbReference>
<sequence>MPTTLPRVKPTVAKEINKILFQLAKRDQMSVSAKTLELLKQAIEIEENITLIKLSETRERKKKQPTRFS</sequence>
<name>A0A0G1QBY3_9BACT</name>
<dbReference type="AlphaFoldDB" id="A0A0G1QBY3"/>